<organism evidence="12 13">
    <name type="scientific">Schaalia turicensis</name>
    <dbReference type="NCBI Taxonomy" id="131111"/>
    <lineage>
        <taxon>Bacteria</taxon>
        <taxon>Bacillati</taxon>
        <taxon>Actinomycetota</taxon>
        <taxon>Actinomycetes</taxon>
        <taxon>Actinomycetales</taxon>
        <taxon>Actinomycetaceae</taxon>
        <taxon>Schaalia</taxon>
    </lineage>
</organism>
<evidence type="ECO:0000259" key="10">
    <source>
        <dbReference type="Pfam" id="PF00288"/>
    </source>
</evidence>
<dbReference type="Proteomes" id="UP000234545">
    <property type="component" value="Unassembled WGS sequence"/>
</dbReference>
<comment type="caution">
    <text evidence="12">The sequence shown here is derived from an EMBL/GenBank/DDBJ whole genome shotgun (WGS) entry which is preliminary data.</text>
</comment>
<comment type="pathway">
    <text evidence="9">Isoprenoid biosynthesis; isopentenyl diphosphate biosynthesis via DXP pathway; isopentenyl diphosphate from 1-deoxy-D-xylulose 5-phosphate: step 3/6.</text>
</comment>
<evidence type="ECO:0000256" key="8">
    <source>
        <dbReference type="ARBA" id="ARBA00032554"/>
    </source>
</evidence>
<dbReference type="PANTHER" id="PTHR43527:SF2">
    <property type="entry name" value="4-DIPHOSPHOCYTIDYL-2-C-METHYL-D-ERYTHRITOL KINASE, CHLOROPLASTIC"/>
    <property type="match status" value="1"/>
</dbReference>
<dbReference type="EC" id="2.7.1.148" evidence="2 9"/>
<evidence type="ECO:0000256" key="9">
    <source>
        <dbReference type="HAMAP-Rule" id="MF_00061"/>
    </source>
</evidence>
<feature type="domain" description="GHMP kinase C-terminal" evidence="11">
    <location>
        <begin position="230"/>
        <end position="301"/>
    </location>
</feature>
<keyword evidence="9" id="KW-0414">Isoprene biosynthesis</keyword>
<dbReference type="GO" id="GO:0005524">
    <property type="term" value="F:ATP binding"/>
    <property type="evidence" value="ECO:0007669"/>
    <property type="project" value="UniProtKB-UniRule"/>
</dbReference>
<proteinExistence type="inferred from homology"/>
<reference evidence="12 13" key="1">
    <citation type="submission" date="2017-12" db="EMBL/GenBank/DDBJ databases">
        <title>Phylogenetic diversity of female urinary microbiome.</title>
        <authorList>
            <person name="Thomas-White K."/>
            <person name="Wolfe A.J."/>
        </authorList>
    </citation>
    <scope>NUCLEOTIDE SEQUENCE [LARGE SCALE GENOMIC DNA]</scope>
    <source>
        <strain evidence="12 13">UMB0250</strain>
    </source>
</reference>
<dbReference type="InterPro" id="IPR004424">
    <property type="entry name" value="IspE"/>
</dbReference>
<dbReference type="AlphaFoldDB" id="A0A2I1I5R8"/>
<dbReference type="NCBIfam" id="TIGR00154">
    <property type="entry name" value="ispE"/>
    <property type="match status" value="1"/>
</dbReference>
<dbReference type="InterPro" id="IPR014721">
    <property type="entry name" value="Ribsml_uS5_D2-typ_fold_subgr"/>
</dbReference>
<dbReference type="RefSeq" id="WP_101627993.1">
    <property type="nucleotide sequence ID" value="NZ_PKKJ01000003.1"/>
</dbReference>
<dbReference type="PANTHER" id="PTHR43527">
    <property type="entry name" value="4-DIPHOSPHOCYTIDYL-2-C-METHYL-D-ERYTHRITOL KINASE, CHLOROPLASTIC"/>
    <property type="match status" value="1"/>
</dbReference>
<dbReference type="Gene3D" id="3.30.70.890">
    <property type="entry name" value="GHMP kinase, C-terminal domain"/>
    <property type="match status" value="1"/>
</dbReference>
<dbReference type="NCBIfam" id="NF002870">
    <property type="entry name" value="PRK03188.1"/>
    <property type="match status" value="1"/>
</dbReference>
<evidence type="ECO:0000313" key="13">
    <source>
        <dbReference type="Proteomes" id="UP000234545"/>
    </source>
</evidence>
<keyword evidence="7 9" id="KW-0067">ATP-binding</keyword>
<keyword evidence="6 9" id="KW-0418">Kinase</keyword>
<evidence type="ECO:0000256" key="6">
    <source>
        <dbReference type="ARBA" id="ARBA00022777"/>
    </source>
</evidence>
<dbReference type="HAMAP" id="MF_00061">
    <property type="entry name" value="IspE"/>
    <property type="match status" value="1"/>
</dbReference>
<evidence type="ECO:0000256" key="7">
    <source>
        <dbReference type="ARBA" id="ARBA00022840"/>
    </source>
</evidence>
<dbReference type="InterPro" id="IPR006204">
    <property type="entry name" value="GHMP_kinase_N_dom"/>
</dbReference>
<dbReference type="Pfam" id="PF08544">
    <property type="entry name" value="GHMP_kinases_C"/>
    <property type="match status" value="1"/>
</dbReference>
<dbReference type="SUPFAM" id="SSF55060">
    <property type="entry name" value="GHMP Kinase, C-terminal domain"/>
    <property type="match status" value="1"/>
</dbReference>
<feature type="active site" evidence="9">
    <location>
        <position position="157"/>
    </location>
</feature>
<evidence type="ECO:0000256" key="5">
    <source>
        <dbReference type="ARBA" id="ARBA00022741"/>
    </source>
</evidence>
<evidence type="ECO:0000256" key="1">
    <source>
        <dbReference type="ARBA" id="ARBA00009684"/>
    </source>
</evidence>
<name>A0A2I1I5R8_9ACTO</name>
<evidence type="ECO:0000256" key="3">
    <source>
        <dbReference type="ARBA" id="ARBA00017473"/>
    </source>
</evidence>
<comment type="similarity">
    <text evidence="1 9">Belongs to the GHMP kinase family. IspE subfamily.</text>
</comment>
<accession>A0A2I1I5R8</accession>
<sequence length="326" mass="33676">MREVTASAPGKVNLTLRVGHPTEDGYHPLVTVFEALNMRETVTVRTSRRLGIHVTTTAYLPNGRVDEATTAAMADLDPEHHLCVKAARSLQKLAAMGPWGHTAAGIEIHVEKHVPMAGGMAGGSADAAATLVACNALWELGLNSDQLEMMGRALGADVPACLTGGIALGTGRGDRMSLLADGSDEPRHHWAIALAHGGLSTPAVFRQLDQMGGPAGKWELLEDLSDEAGALLTGSAEQAAPCLVNDLTEAALELRPELAKTIAGARHAGALAVVLSGSGPTIAALATSAEDAQRIADELAQLPSVSAAPTTWGAARGAMIEHEDNA</sequence>
<feature type="binding site" evidence="9">
    <location>
        <begin position="115"/>
        <end position="125"/>
    </location>
    <ligand>
        <name>ATP</name>
        <dbReference type="ChEBI" id="CHEBI:30616"/>
    </ligand>
</feature>
<comment type="function">
    <text evidence="9">Catalyzes the phosphorylation of the position 2 hydroxy group of 4-diphosphocytidyl-2C-methyl-D-erythritol.</text>
</comment>
<evidence type="ECO:0000256" key="2">
    <source>
        <dbReference type="ARBA" id="ARBA00012052"/>
    </source>
</evidence>
<dbReference type="GO" id="GO:0050515">
    <property type="term" value="F:4-(cytidine 5'-diphospho)-2-C-methyl-D-erythritol kinase activity"/>
    <property type="evidence" value="ECO:0007669"/>
    <property type="project" value="UniProtKB-UniRule"/>
</dbReference>
<evidence type="ECO:0000259" key="11">
    <source>
        <dbReference type="Pfam" id="PF08544"/>
    </source>
</evidence>
<dbReference type="Pfam" id="PF00288">
    <property type="entry name" value="GHMP_kinases_N"/>
    <property type="match status" value="1"/>
</dbReference>
<dbReference type="GO" id="GO:0019288">
    <property type="term" value="P:isopentenyl diphosphate biosynthetic process, methylerythritol 4-phosphate pathway"/>
    <property type="evidence" value="ECO:0007669"/>
    <property type="project" value="UniProtKB-UniRule"/>
</dbReference>
<dbReference type="SUPFAM" id="SSF54211">
    <property type="entry name" value="Ribosomal protein S5 domain 2-like"/>
    <property type="match status" value="1"/>
</dbReference>
<evidence type="ECO:0000256" key="4">
    <source>
        <dbReference type="ARBA" id="ARBA00022679"/>
    </source>
</evidence>
<feature type="active site" evidence="9">
    <location>
        <position position="11"/>
    </location>
</feature>
<evidence type="ECO:0000313" key="12">
    <source>
        <dbReference type="EMBL" id="PKY66480.1"/>
    </source>
</evidence>
<dbReference type="EMBL" id="PKKJ01000003">
    <property type="protein sequence ID" value="PKY66480.1"/>
    <property type="molecule type" value="Genomic_DNA"/>
</dbReference>
<feature type="domain" description="GHMP kinase N-terminal" evidence="10">
    <location>
        <begin position="82"/>
        <end position="165"/>
    </location>
</feature>
<gene>
    <name evidence="9" type="primary">ispE</name>
    <name evidence="12" type="ORF">CYJ25_04445</name>
</gene>
<dbReference type="InterPro" id="IPR020568">
    <property type="entry name" value="Ribosomal_Su5_D2-typ_SF"/>
</dbReference>
<comment type="catalytic activity">
    <reaction evidence="9">
        <text>4-CDP-2-C-methyl-D-erythritol + ATP = 4-CDP-2-C-methyl-D-erythritol 2-phosphate + ADP + H(+)</text>
        <dbReference type="Rhea" id="RHEA:18437"/>
        <dbReference type="ChEBI" id="CHEBI:15378"/>
        <dbReference type="ChEBI" id="CHEBI:30616"/>
        <dbReference type="ChEBI" id="CHEBI:57823"/>
        <dbReference type="ChEBI" id="CHEBI:57919"/>
        <dbReference type="ChEBI" id="CHEBI:456216"/>
        <dbReference type="EC" id="2.7.1.148"/>
    </reaction>
</comment>
<dbReference type="UniPathway" id="UPA00056">
    <property type="reaction ID" value="UER00094"/>
</dbReference>
<dbReference type="Gene3D" id="3.30.230.10">
    <property type="match status" value="1"/>
</dbReference>
<dbReference type="InterPro" id="IPR036554">
    <property type="entry name" value="GHMP_kinase_C_sf"/>
</dbReference>
<dbReference type="OrthoDB" id="3173073at2"/>
<keyword evidence="4 9" id="KW-0808">Transferase</keyword>
<dbReference type="InterPro" id="IPR013750">
    <property type="entry name" value="GHMP_kinase_C_dom"/>
</dbReference>
<dbReference type="PIRSF" id="PIRSF010376">
    <property type="entry name" value="IspE"/>
    <property type="match status" value="1"/>
</dbReference>
<dbReference type="GO" id="GO:0016114">
    <property type="term" value="P:terpenoid biosynthetic process"/>
    <property type="evidence" value="ECO:0007669"/>
    <property type="project" value="UniProtKB-UniRule"/>
</dbReference>
<keyword evidence="5 9" id="KW-0547">Nucleotide-binding</keyword>
<protein>
    <recommendedName>
        <fullName evidence="3 9">4-diphosphocytidyl-2-C-methyl-D-erythritol kinase</fullName>
        <shortName evidence="9">CMK</shortName>
        <ecNumber evidence="2 9">2.7.1.148</ecNumber>
    </recommendedName>
    <alternativeName>
        <fullName evidence="8 9">4-(cytidine-5'-diphospho)-2-C-methyl-D-erythritol kinase</fullName>
    </alternativeName>
</protein>